<name>A0ABP7F8H4_9ACTN</name>
<proteinExistence type="predicted"/>
<organism evidence="2 3">
    <name type="scientific">Streptomyces tremellae</name>
    <dbReference type="NCBI Taxonomy" id="1124239"/>
    <lineage>
        <taxon>Bacteria</taxon>
        <taxon>Bacillati</taxon>
        <taxon>Actinomycetota</taxon>
        <taxon>Actinomycetes</taxon>
        <taxon>Kitasatosporales</taxon>
        <taxon>Streptomycetaceae</taxon>
        <taxon>Streptomyces</taxon>
    </lineage>
</organism>
<evidence type="ECO:0000313" key="3">
    <source>
        <dbReference type="Proteomes" id="UP001499884"/>
    </source>
</evidence>
<protein>
    <submittedName>
        <fullName evidence="2">Uncharacterized protein</fullName>
    </submittedName>
</protein>
<reference evidence="3" key="1">
    <citation type="journal article" date="2019" name="Int. J. Syst. Evol. Microbiol.">
        <title>The Global Catalogue of Microorganisms (GCM) 10K type strain sequencing project: providing services to taxonomists for standard genome sequencing and annotation.</title>
        <authorList>
            <consortium name="The Broad Institute Genomics Platform"/>
            <consortium name="The Broad Institute Genome Sequencing Center for Infectious Disease"/>
            <person name="Wu L."/>
            <person name="Ma J."/>
        </authorList>
    </citation>
    <scope>NUCLEOTIDE SEQUENCE [LARGE SCALE GENOMIC DNA]</scope>
    <source>
        <strain evidence="3">JCM 30846</strain>
    </source>
</reference>
<dbReference type="Proteomes" id="UP001499884">
    <property type="component" value="Unassembled WGS sequence"/>
</dbReference>
<dbReference type="EMBL" id="BAABEP010000021">
    <property type="protein sequence ID" value="GAA3733534.1"/>
    <property type="molecule type" value="Genomic_DNA"/>
</dbReference>
<comment type="caution">
    <text evidence="2">The sequence shown here is derived from an EMBL/GenBank/DDBJ whole genome shotgun (WGS) entry which is preliminary data.</text>
</comment>
<evidence type="ECO:0000313" key="2">
    <source>
        <dbReference type="EMBL" id="GAA3733534.1"/>
    </source>
</evidence>
<sequence length="128" mass="13013">MGAADGVGPGFAQPEVPHLAFGDQLADRARHVLDGHIRVDTVLVEHVDVVGAQVAEAVLGDFADVLGTAVGGTPEVGGIAQVETERGGEGDVVAEVLHGAAEQLLQEARRRPAAGDTTAARPHARSGT</sequence>
<accession>A0ABP7F8H4</accession>
<gene>
    <name evidence="2" type="ORF">GCM10023082_33640</name>
</gene>
<keyword evidence="3" id="KW-1185">Reference proteome</keyword>
<feature type="region of interest" description="Disordered" evidence="1">
    <location>
        <begin position="107"/>
        <end position="128"/>
    </location>
</feature>
<evidence type="ECO:0000256" key="1">
    <source>
        <dbReference type="SAM" id="MobiDB-lite"/>
    </source>
</evidence>